<proteinExistence type="predicted"/>
<feature type="transmembrane region" description="Helical" evidence="1">
    <location>
        <begin position="94"/>
        <end position="113"/>
    </location>
</feature>
<feature type="transmembrane region" description="Helical" evidence="1">
    <location>
        <begin position="150"/>
        <end position="177"/>
    </location>
</feature>
<evidence type="ECO:0000313" key="3">
    <source>
        <dbReference type="EMBL" id="KKO09980.1"/>
    </source>
</evidence>
<dbReference type="Pfam" id="PF14351">
    <property type="entry name" value="DUF4401"/>
    <property type="match status" value="1"/>
</dbReference>
<comment type="caution">
    <text evidence="3">The sequence shown here is derived from an EMBL/GenBank/DDBJ whole genome shotgun (WGS) entry which is preliminary data.</text>
</comment>
<feature type="transmembrane region" description="Helical" evidence="1">
    <location>
        <begin position="300"/>
        <end position="319"/>
    </location>
</feature>
<reference evidence="3" key="1">
    <citation type="journal article" date="2015" name="Nature">
        <title>Complex archaea that bridge the gap between prokaryotes and eukaryotes.</title>
        <authorList>
            <person name="Spang A."/>
            <person name="Saw J.H."/>
            <person name="Jorgensen S.L."/>
            <person name="Zaremba-Niedzwiedzka K."/>
            <person name="Martijn J."/>
            <person name="Lind A.E."/>
            <person name="van Eijk R."/>
            <person name="Schleper C."/>
            <person name="Guy L."/>
            <person name="Ettema T.J."/>
        </authorList>
    </citation>
    <scope>NUCLEOTIDE SEQUENCE</scope>
</reference>
<keyword evidence="1" id="KW-0472">Membrane</keyword>
<sequence length="365" mass="39870">MNHNINELKARLSQAGITLIEPTTVMPLQAPWFVRGLQAFSGWLAALFLLGFIATGLVFVVESPAASMGVGLVMIGAAFALLRTARSDVLEHMALAVSLAGQLLIAWGIVELWELSNSLWWLLFGLQAMLALVMPSRVHRSFSALAASLALYMALSVSAMGQVASGILLLALTLLWLNEFRWPRRINAMQAWGYGLLIGLLFIQCLALSGQPFWFWFDHHSRGDFAWLAPWLSVVLIAISLILLLYAVFQRHLPFKTHKAQLTGSVFVGAAALLLITFYAPGIGQGVVVLLLGFAIGHRVLVGLGVFSLLVGIVSFYYWLDATLLTKALTLLVMGGLLLMLRWGLRRWLGAFLTQPSGGSLDNEA</sequence>
<dbReference type="AlphaFoldDB" id="A0A0F9W0Y2"/>
<evidence type="ECO:0000259" key="2">
    <source>
        <dbReference type="Pfam" id="PF14351"/>
    </source>
</evidence>
<dbReference type="InterPro" id="IPR025513">
    <property type="entry name" value="DUF4401"/>
</dbReference>
<feature type="transmembrane region" description="Helical" evidence="1">
    <location>
        <begin position="40"/>
        <end position="59"/>
    </location>
</feature>
<feature type="domain" description="DUF4401" evidence="2">
    <location>
        <begin position="31"/>
        <end position="347"/>
    </location>
</feature>
<keyword evidence="1" id="KW-0812">Transmembrane</keyword>
<feature type="transmembrane region" description="Helical" evidence="1">
    <location>
        <begin position="192"/>
        <end position="216"/>
    </location>
</feature>
<dbReference type="EMBL" id="LAZR01000005">
    <property type="protein sequence ID" value="KKO09980.1"/>
    <property type="molecule type" value="Genomic_DNA"/>
</dbReference>
<accession>A0A0F9W0Y2</accession>
<feature type="transmembrane region" description="Helical" evidence="1">
    <location>
        <begin position="228"/>
        <end position="249"/>
    </location>
</feature>
<evidence type="ECO:0000256" key="1">
    <source>
        <dbReference type="SAM" id="Phobius"/>
    </source>
</evidence>
<feature type="transmembrane region" description="Helical" evidence="1">
    <location>
        <begin position="325"/>
        <end position="345"/>
    </location>
</feature>
<feature type="transmembrane region" description="Helical" evidence="1">
    <location>
        <begin position="65"/>
        <end position="82"/>
    </location>
</feature>
<protein>
    <recommendedName>
        <fullName evidence="2">DUF4401 domain-containing protein</fullName>
    </recommendedName>
</protein>
<organism evidence="3">
    <name type="scientific">marine sediment metagenome</name>
    <dbReference type="NCBI Taxonomy" id="412755"/>
    <lineage>
        <taxon>unclassified sequences</taxon>
        <taxon>metagenomes</taxon>
        <taxon>ecological metagenomes</taxon>
    </lineage>
</organism>
<name>A0A0F9W0Y2_9ZZZZ</name>
<keyword evidence="1" id="KW-1133">Transmembrane helix</keyword>
<feature type="transmembrane region" description="Helical" evidence="1">
    <location>
        <begin position="269"/>
        <end position="293"/>
    </location>
</feature>
<gene>
    <name evidence="3" type="ORF">LCGC14_0025120</name>
</gene>